<keyword evidence="2" id="KW-1185">Reference proteome</keyword>
<organism evidence="1 2">
    <name type="scientific">Mycena pura</name>
    <dbReference type="NCBI Taxonomy" id="153505"/>
    <lineage>
        <taxon>Eukaryota</taxon>
        <taxon>Fungi</taxon>
        <taxon>Dikarya</taxon>
        <taxon>Basidiomycota</taxon>
        <taxon>Agaricomycotina</taxon>
        <taxon>Agaricomycetes</taxon>
        <taxon>Agaricomycetidae</taxon>
        <taxon>Agaricales</taxon>
        <taxon>Marasmiineae</taxon>
        <taxon>Mycenaceae</taxon>
        <taxon>Mycena</taxon>
    </lineage>
</organism>
<dbReference type="AlphaFoldDB" id="A0AAD6V0B9"/>
<feature type="non-terminal residue" evidence="1">
    <location>
        <position position="1"/>
    </location>
</feature>
<dbReference type="Proteomes" id="UP001219525">
    <property type="component" value="Unassembled WGS sequence"/>
</dbReference>
<proteinExistence type="predicted"/>
<protein>
    <submittedName>
        <fullName evidence="1">Uncharacterized protein</fullName>
    </submittedName>
</protein>
<comment type="caution">
    <text evidence="1">The sequence shown here is derived from an EMBL/GenBank/DDBJ whole genome shotgun (WGS) entry which is preliminary data.</text>
</comment>
<accession>A0AAD6V0B9</accession>
<reference evidence="1" key="1">
    <citation type="submission" date="2023-03" db="EMBL/GenBank/DDBJ databases">
        <title>Massive genome expansion in bonnet fungi (Mycena s.s.) driven by repeated elements and novel gene families across ecological guilds.</title>
        <authorList>
            <consortium name="Lawrence Berkeley National Laboratory"/>
            <person name="Harder C.B."/>
            <person name="Miyauchi S."/>
            <person name="Viragh M."/>
            <person name="Kuo A."/>
            <person name="Thoen E."/>
            <person name="Andreopoulos B."/>
            <person name="Lu D."/>
            <person name="Skrede I."/>
            <person name="Drula E."/>
            <person name="Henrissat B."/>
            <person name="Morin E."/>
            <person name="Kohler A."/>
            <person name="Barry K."/>
            <person name="LaButti K."/>
            <person name="Morin E."/>
            <person name="Salamov A."/>
            <person name="Lipzen A."/>
            <person name="Mereny Z."/>
            <person name="Hegedus B."/>
            <person name="Baldrian P."/>
            <person name="Stursova M."/>
            <person name="Weitz H."/>
            <person name="Taylor A."/>
            <person name="Grigoriev I.V."/>
            <person name="Nagy L.G."/>
            <person name="Martin F."/>
            <person name="Kauserud H."/>
        </authorList>
    </citation>
    <scope>NUCLEOTIDE SEQUENCE</scope>
    <source>
        <strain evidence="1">9144</strain>
    </source>
</reference>
<sequence>MSVRNVMQLLYPPLLALHDLSENVGIPDLTTGRIVFALRDSHLLIGTSLDNGEMVIIWIGGSVSPQLLRGPDLFVDDLKALDAQMVRNVVAPDPVHGADIFLPAERAPF</sequence>
<evidence type="ECO:0000313" key="1">
    <source>
        <dbReference type="EMBL" id="KAJ7196563.1"/>
    </source>
</evidence>
<dbReference type="InterPro" id="IPR029006">
    <property type="entry name" value="ADF-H/Gelsolin-like_dom_sf"/>
</dbReference>
<evidence type="ECO:0000313" key="2">
    <source>
        <dbReference type="Proteomes" id="UP001219525"/>
    </source>
</evidence>
<dbReference type="Gene3D" id="3.40.20.10">
    <property type="entry name" value="Severin"/>
    <property type="match status" value="1"/>
</dbReference>
<dbReference type="EMBL" id="JARJCW010000083">
    <property type="protein sequence ID" value="KAJ7196563.1"/>
    <property type="molecule type" value="Genomic_DNA"/>
</dbReference>
<name>A0AAD6V0B9_9AGAR</name>
<gene>
    <name evidence="1" type="ORF">GGX14DRAFT_473467</name>
</gene>